<comment type="caution">
    <text evidence="1">The sequence shown here is derived from an EMBL/GenBank/DDBJ whole genome shotgun (WGS) entry which is preliminary data.</text>
</comment>
<dbReference type="Proteomes" id="UP000758856">
    <property type="component" value="Unassembled WGS sequence"/>
</dbReference>
<dbReference type="RefSeq" id="WP_204951375.1">
    <property type="nucleotide sequence ID" value="NZ_BSFF01000003.1"/>
</dbReference>
<evidence type="ECO:0000313" key="4">
    <source>
        <dbReference type="Proteomes" id="UP001143400"/>
    </source>
</evidence>
<reference evidence="1" key="1">
    <citation type="journal article" date="2014" name="Int. J. Syst. Evol. Microbiol.">
        <title>Complete genome sequence of Corynebacterium casei LMG S-19264T (=DSM 44701T), isolated from a smear-ripened cheese.</title>
        <authorList>
            <consortium name="US DOE Joint Genome Institute (JGI-PGF)"/>
            <person name="Walter F."/>
            <person name="Albersmeier A."/>
            <person name="Kalinowski J."/>
            <person name="Ruckert C."/>
        </authorList>
    </citation>
    <scope>NUCLEOTIDE SEQUENCE</scope>
    <source>
        <strain evidence="1">VKM B-1606</strain>
    </source>
</reference>
<evidence type="ECO:0000313" key="1">
    <source>
        <dbReference type="EMBL" id="GLK57145.1"/>
    </source>
</evidence>
<dbReference type="CDD" id="cd16441">
    <property type="entry name" value="beta_Kdo_transferase_KpsS"/>
    <property type="match status" value="1"/>
</dbReference>
<dbReference type="Pfam" id="PF05159">
    <property type="entry name" value="Capsule_synth"/>
    <property type="match status" value="1"/>
</dbReference>
<proteinExistence type="predicted"/>
<dbReference type="EMBL" id="BSFF01000003">
    <property type="protein sequence ID" value="GLK57145.1"/>
    <property type="molecule type" value="Genomic_DNA"/>
</dbReference>
<name>A0A9W6MSV2_9HYPH</name>
<dbReference type="GO" id="GO:0000271">
    <property type="term" value="P:polysaccharide biosynthetic process"/>
    <property type="evidence" value="ECO:0007669"/>
    <property type="project" value="InterPro"/>
</dbReference>
<organism evidence="1 4">
    <name type="scientific">Methylopila capsulata</name>
    <dbReference type="NCBI Taxonomy" id="61654"/>
    <lineage>
        <taxon>Bacteria</taxon>
        <taxon>Pseudomonadati</taxon>
        <taxon>Pseudomonadota</taxon>
        <taxon>Alphaproteobacteria</taxon>
        <taxon>Hyphomicrobiales</taxon>
        <taxon>Methylopilaceae</taxon>
        <taxon>Methylopila</taxon>
    </lineage>
</organism>
<protein>
    <submittedName>
        <fullName evidence="1">Capsular polysaccharide biosynthesis protein</fullName>
    </submittedName>
    <submittedName>
        <fullName evidence="2">Capsular polysaccharide export protein</fullName>
    </submittedName>
</protein>
<sequence>MSDGKGDRSSRPTRTFLFLQGLASPFFRRLGRTLKRQGYGVERINLNLGDRLFWNLPGATDYRGSFQNWRRFLAAFIEERGVTDLVLFGDGRPYHRIAIGVAQLRGVQAHVFEEGYFRPDWITVEANGVNGYSTLPRDPGVVRDLARGLPEPPKPQPIFGDMGARTVWDVTYNFAHVLFPYLYPGYRRYRPHHPVVEYASWIRRLARRKTETSAAEAVIAALKADGAPFFLLPLQLDSDYQIRLHSRFTLMTEVVDLVAESFAAHAPSDARLVVKLHPLDNGLVNRRKITQATADRLGLGDRLLFIDGGDGRDLIAASSGVVVVNSTIGTEALIQGKPLMALGQAIYGMEGLSHQGDLDAFWTEPTHPDMSLVDAFRRVVFARTLLNGGFYAEQAIEIGVANAVERLIETAPSRSAPFASGWRPTGAYGEAGAALPGE</sequence>
<dbReference type="GO" id="GO:0015774">
    <property type="term" value="P:polysaccharide transport"/>
    <property type="evidence" value="ECO:0007669"/>
    <property type="project" value="InterPro"/>
</dbReference>
<dbReference type="EMBL" id="JAFBCY010000003">
    <property type="protein sequence ID" value="MBM7852934.1"/>
    <property type="molecule type" value="Genomic_DNA"/>
</dbReference>
<dbReference type="InterPro" id="IPR007833">
    <property type="entry name" value="Capsule_polysaccharide_synth"/>
</dbReference>
<reference evidence="1" key="3">
    <citation type="submission" date="2023-01" db="EMBL/GenBank/DDBJ databases">
        <authorList>
            <person name="Sun Q."/>
            <person name="Evtushenko L."/>
        </authorList>
    </citation>
    <scope>NUCLEOTIDE SEQUENCE</scope>
    <source>
        <strain evidence="1">VKM B-1606</strain>
    </source>
</reference>
<keyword evidence="3" id="KW-1185">Reference proteome</keyword>
<accession>A0A9W6MSV2</accession>
<dbReference type="AlphaFoldDB" id="A0A9W6MSV2"/>
<dbReference type="Proteomes" id="UP001143400">
    <property type="component" value="Unassembled WGS sequence"/>
</dbReference>
<evidence type="ECO:0000313" key="3">
    <source>
        <dbReference type="Proteomes" id="UP000758856"/>
    </source>
</evidence>
<reference evidence="2 3" key="2">
    <citation type="submission" date="2021-01" db="EMBL/GenBank/DDBJ databases">
        <title>Genomic Encyclopedia of Type Strains, Phase IV (KMG-IV): sequencing the most valuable type-strain genomes for metagenomic binning, comparative biology and taxonomic classification.</title>
        <authorList>
            <person name="Goeker M."/>
        </authorList>
    </citation>
    <scope>NUCLEOTIDE SEQUENCE [LARGE SCALE GENOMIC DNA]</scope>
    <source>
        <strain evidence="2 3">DSM 6130</strain>
    </source>
</reference>
<gene>
    <name evidence="1" type="ORF">GCM10008170_31640</name>
    <name evidence="2" type="ORF">JOD31_003176</name>
</gene>
<evidence type="ECO:0000313" key="2">
    <source>
        <dbReference type="EMBL" id="MBM7852934.1"/>
    </source>
</evidence>